<sequence length="100" mass="10100">MAAVWSAAPACGSAWVCRRLVPPEGAYPLAPVPAFAVVQFLERTVGLPGLSRRTVLLTDSPVGSAVSLGATQGVRGLWVSVSTVGPLTGVLDGLASGAAW</sequence>
<name>A0A401QSJ1_STRNR</name>
<protein>
    <submittedName>
        <fullName evidence="1">Uncharacterized protein</fullName>
    </submittedName>
</protein>
<organism evidence="1 2">
    <name type="scientific">Streptomyces noursei</name>
    <name type="common">Streptomyces albulus</name>
    <dbReference type="NCBI Taxonomy" id="1971"/>
    <lineage>
        <taxon>Bacteria</taxon>
        <taxon>Bacillati</taxon>
        <taxon>Actinomycetota</taxon>
        <taxon>Actinomycetes</taxon>
        <taxon>Kitasatosporales</taxon>
        <taxon>Streptomycetaceae</taxon>
        <taxon>Streptomyces</taxon>
    </lineage>
</organism>
<evidence type="ECO:0000313" key="2">
    <source>
        <dbReference type="Proteomes" id="UP000288351"/>
    </source>
</evidence>
<dbReference type="Proteomes" id="UP000288351">
    <property type="component" value="Unassembled WGS sequence"/>
</dbReference>
<dbReference type="AlphaFoldDB" id="A0A401QSJ1"/>
<reference evidence="1 2" key="1">
    <citation type="journal article" date="2019" name="Microbiol. Resour. Announc.">
        <title>Draft Genome Sequence of the Most Traditional epsilon-Poly-l-Lysine Producer, Streptomyces albulus NBRC14147.</title>
        <authorList>
            <person name="Yamanaka K."/>
            <person name="Hamano Y."/>
        </authorList>
    </citation>
    <scope>NUCLEOTIDE SEQUENCE [LARGE SCALE GENOMIC DNA]</scope>
    <source>
        <strain evidence="1 2">NBRC 14147</strain>
    </source>
</reference>
<comment type="caution">
    <text evidence="1">The sequence shown here is derived from an EMBL/GenBank/DDBJ whole genome shotgun (WGS) entry which is preliminary data.</text>
</comment>
<proteinExistence type="predicted"/>
<evidence type="ECO:0000313" key="1">
    <source>
        <dbReference type="EMBL" id="GCB88298.1"/>
    </source>
</evidence>
<gene>
    <name evidence="1" type="ORF">SALB_00968</name>
</gene>
<accession>A0A401QSJ1</accession>
<dbReference type="EMBL" id="BHXC01000006">
    <property type="protein sequence ID" value="GCB88298.1"/>
    <property type="molecule type" value="Genomic_DNA"/>
</dbReference>